<evidence type="ECO:0000313" key="6">
    <source>
        <dbReference type="Proteomes" id="UP001296706"/>
    </source>
</evidence>
<keyword evidence="3" id="KW-0732">Signal</keyword>
<evidence type="ECO:0000256" key="2">
    <source>
        <dbReference type="ARBA" id="ARBA00022801"/>
    </source>
</evidence>
<dbReference type="Pfam" id="PF01476">
    <property type="entry name" value="LysM"/>
    <property type="match status" value="1"/>
</dbReference>
<evidence type="ECO:0000256" key="3">
    <source>
        <dbReference type="SAM" id="SignalP"/>
    </source>
</evidence>
<evidence type="ECO:0000259" key="4">
    <source>
        <dbReference type="PROSITE" id="PS51782"/>
    </source>
</evidence>
<dbReference type="InterPro" id="IPR052196">
    <property type="entry name" value="Bact_Kbp"/>
</dbReference>
<feature type="signal peptide" evidence="3">
    <location>
        <begin position="1"/>
        <end position="41"/>
    </location>
</feature>
<evidence type="ECO:0000313" key="5">
    <source>
        <dbReference type="EMBL" id="NMH78968.1"/>
    </source>
</evidence>
<dbReference type="SUPFAM" id="SSF54106">
    <property type="entry name" value="LysM domain"/>
    <property type="match status" value="1"/>
</dbReference>
<evidence type="ECO:0000256" key="1">
    <source>
        <dbReference type="ARBA" id="ARBA00010830"/>
    </source>
</evidence>
<dbReference type="RefSeq" id="WP_169397038.1">
    <property type="nucleotide sequence ID" value="NZ_BAAAJH010000007.1"/>
</dbReference>
<sequence length="199" mass="20639">MARYRGRHRAPTTTGRTIARTALAGAVAGAPLVIATPVAHAATDSTWDRVAQCESGGRWDINTGNGYHGGLQFSPSTWRGFGGAEFAPVAYQASRAQQIVVAERVLAKQGWGAWPVCSRKAGAVGEPATQRSAPAQQVRLSAPAAPAATSGTYVVQRGDTLSSIASRHGVAGGWKTLVNKNPGLAGNPHKISPGQHITL</sequence>
<gene>
    <name evidence="5" type="ORF">HF577_17980</name>
</gene>
<dbReference type="Gene3D" id="3.10.350.10">
    <property type="entry name" value="LysM domain"/>
    <property type="match status" value="1"/>
</dbReference>
<dbReference type="PANTHER" id="PTHR34700:SF4">
    <property type="entry name" value="PHAGE-LIKE ELEMENT PBSX PROTEIN XKDP"/>
    <property type="match status" value="1"/>
</dbReference>
<keyword evidence="2" id="KW-0378">Hydrolase</keyword>
<dbReference type="InterPro" id="IPR018392">
    <property type="entry name" value="LysM"/>
</dbReference>
<dbReference type="Pfam" id="PF06737">
    <property type="entry name" value="Transglycosylas"/>
    <property type="match status" value="1"/>
</dbReference>
<dbReference type="SMART" id="SM00257">
    <property type="entry name" value="LysM"/>
    <property type="match status" value="1"/>
</dbReference>
<feature type="chain" id="PRO_5045461155" evidence="3">
    <location>
        <begin position="42"/>
        <end position="199"/>
    </location>
</feature>
<dbReference type="InterPro" id="IPR036779">
    <property type="entry name" value="LysM_dom_sf"/>
</dbReference>
<dbReference type="SUPFAM" id="SSF53955">
    <property type="entry name" value="Lysozyme-like"/>
    <property type="match status" value="1"/>
</dbReference>
<dbReference type="InterPro" id="IPR010618">
    <property type="entry name" value="RPF"/>
</dbReference>
<dbReference type="Proteomes" id="UP001296706">
    <property type="component" value="Unassembled WGS sequence"/>
</dbReference>
<keyword evidence="6" id="KW-1185">Reference proteome</keyword>
<reference evidence="5 6" key="1">
    <citation type="submission" date="2020-04" db="EMBL/GenBank/DDBJ databases">
        <authorList>
            <person name="Klaysubun C."/>
            <person name="Duangmal K."/>
            <person name="Lipun K."/>
        </authorList>
    </citation>
    <scope>NUCLEOTIDE SEQUENCE [LARGE SCALE GENOMIC DNA]</scope>
    <source>
        <strain evidence="5 6">JCM 11839</strain>
    </source>
</reference>
<accession>A0ABX1RIA9</accession>
<protein>
    <submittedName>
        <fullName evidence="5">LysM peptidoglycan-binding domain-containing protein</fullName>
    </submittedName>
</protein>
<proteinExistence type="inferred from homology"/>
<dbReference type="PROSITE" id="PS51782">
    <property type="entry name" value="LYSM"/>
    <property type="match status" value="1"/>
</dbReference>
<name>A0ABX1RIA9_9PSEU</name>
<organism evidence="5 6">
    <name type="scientific">Pseudonocardia xinjiangensis</name>
    <dbReference type="NCBI Taxonomy" id="75289"/>
    <lineage>
        <taxon>Bacteria</taxon>
        <taxon>Bacillati</taxon>
        <taxon>Actinomycetota</taxon>
        <taxon>Actinomycetes</taxon>
        <taxon>Pseudonocardiales</taxon>
        <taxon>Pseudonocardiaceae</taxon>
        <taxon>Pseudonocardia</taxon>
    </lineage>
</organism>
<dbReference type="InterPro" id="IPR023346">
    <property type="entry name" value="Lysozyme-like_dom_sf"/>
</dbReference>
<feature type="domain" description="LysM" evidence="4">
    <location>
        <begin position="151"/>
        <end position="199"/>
    </location>
</feature>
<dbReference type="CDD" id="cd00118">
    <property type="entry name" value="LysM"/>
    <property type="match status" value="1"/>
</dbReference>
<comment type="caution">
    <text evidence="5">The sequence shown here is derived from an EMBL/GenBank/DDBJ whole genome shotgun (WGS) entry which is preliminary data.</text>
</comment>
<dbReference type="PANTHER" id="PTHR34700">
    <property type="entry name" value="POTASSIUM BINDING PROTEIN KBP"/>
    <property type="match status" value="1"/>
</dbReference>
<comment type="similarity">
    <text evidence="1">Belongs to the transglycosylase family. Rpf subfamily.</text>
</comment>
<dbReference type="EMBL" id="JAAXKY010000056">
    <property type="protein sequence ID" value="NMH78968.1"/>
    <property type="molecule type" value="Genomic_DNA"/>
</dbReference>
<dbReference type="CDD" id="cd13925">
    <property type="entry name" value="RPF"/>
    <property type="match status" value="1"/>
</dbReference>
<dbReference type="Gene3D" id="1.10.530.10">
    <property type="match status" value="1"/>
</dbReference>